<comment type="caution">
    <text evidence="1">The sequence shown here is derived from an EMBL/GenBank/DDBJ whole genome shotgun (WGS) entry which is preliminary data.</text>
</comment>
<dbReference type="InterPro" id="IPR015797">
    <property type="entry name" value="NUDIX_hydrolase-like_dom_sf"/>
</dbReference>
<evidence type="ECO:0000313" key="1">
    <source>
        <dbReference type="EMBL" id="GFR46294.1"/>
    </source>
</evidence>
<organism evidence="1 2">
    <name type="scientific">Astrephomene gubernaculifera</name>
    <dbReference type="NCBI Taxonomy" id="47775"/>
    <lineage>
        <taxon>Eukaryota</taxon>
        <taxon>Viridiplantae</taxon>
        <taxon>Chlorophyta</taxon>
        <taxon>core chlorophytes</taxon>
        <taxon>Chlorophyceae</taxon>
        <taxon>CS clade</taxon>
        <taxon>Chlamydomonadales</taxon>
        <taxon>Astrephomenaceae</taxon>
        <taxon>Astrephomene</taxon>
    </lineage>
</organism>
<dbReference type="AlphaFoldDB" id="A0AAD3HLZ8"/>
<protein>
    <recommendedName>
        <fullName evidence="3">Nudix hydrolase domain-containing protein</fullName>
    </recommendedName>
</protein>
<reference evidence="1 2" key="1">
    <citation type="journal article" date="2021" name="Sci. Rep.">
        <title>Genome sequencing of the multicellular alga Astrephomene provides insights into convergent evolution of germ-soma differentiation.</title>
        <authorList>
            <person name="Yamashita S."/>
            <person name="Yamamoto K."/>
            <person name="Matsuzaki R."/>
            <person name="Suzuki S."/>
            <person name="Yamaguchi H."/>
            <person name="Hirooka S."/>
            <person name="Minakuchi Y."/>
            <person name="Miyagishima S."/>
            <person name="Kawachi M."/>
            <person name="Toyoda A."/>
            <person name="Nozaki H."/>
        </authorList>
    </citation>
    <scope>NUCLEOTIDE SEQUENCE [LARGE SCALE GENOMIC DNA]</scope>
    <source>
        <strain evidence="1 2">NIES-4017</strain>
    </source>
</reference>
<dbReference type="Proteomes" id="UP001054857">
    <property type="component" value="Unassembled WGS sequence"/>
</dbReference>
<gene>
    <name evidence="1" type="ORF">Agub_g7850</name>
</gene>
<name>A0AAD3HLZ8_9CHLO</name>
<keyword evidence="2" id="KW-1185">Reference proteome</keyword>
<accession>A0AAD3HLZ8</accession>
<proteinExistence type="predicted"/>
<dbReference type="SUPFAM" id="SSF55811">
    <property type="entry name" value="Nudix"/>
    <property type="match status" value="1"/>
</dbReference>
<dbReference type="Gene3D" id="3.90.79.10">
    <property type="entry name" value="Nucleoside Triphosphate Pyrophosphohydrolase"/>
    <property type="match status" value="1"/>
</dbReference>
<dbReference type="EMBL" id="BMAR01000013">
    <property type="protein sequence ID" value="GFR46294.1"/>
    <property type="molecule type" value="Genomic_DNA"/>
</dbReference>
<evidence type="ECO:0000313" key="2">
    <source>
        <dbReference type="Proteomes" id="UP001054857"/>
    </source>
</evidence>
<sequence length="297" mass="32866">MVLVAGSTLLHRFHLSSRKGNSQLVPRLLVPTARPFGVALALGMSSSSLSGPPASAEERASLEVTTPTCVLSTESTSLTNGLKDSHPWHQRFDIVDDKIVHRRYVTLYDRVVRFTPEGGEPHTLHYDVVGHPASCFSFAVAFPFHPATAEAGGTTQVAQVTLVREYAQGPHRLMYCLPTGGYDRAKHADLRECARAEMAEEAMLYGGEVVSLLPEDHPGQSENKWSRNTFKPYLFIDPQPSPNGRMATRDEEEHTIEVSRVTIPDLKQLIRNGELMLPSVYTTLLALDELQRRGLIP</sequence>
<evidence type="ECO:0008006" key="3">
    <source>
        <dbReference type="Google" id="ProtNLM"/>
    </source>
</evidence>